<dbReference type="AlphaFoldDB" id="A0A1L9QP70"/>
<gene>
    <name evidence="1" type="ORF">BI308_16745</name>
</gene>
<evidence type="ECO:0000313" key="1">
    <source>
        <dbReference type="EMBL" id="OJJ24449.1"/>
    </source>
</evidence>
<proteinExistence type="predicted"/>
<protein>
    <submittedName>
        <fullName evidence="1">Uncharacterized protein</fullName>
    </submittedName>
</protein>
<dbReference type="EMBL" id="MLAW01000031">
    <property type="protein sequence ID" value="OJJ24449.1"/>
    <property type="molecule type" value="Genomic_DNA"/>
</dbReference>
<evidence type="ECO:0000313" key="2">
    <source>
        <dbReference type="Proteomes" id="UP000183940"/>
    </source>
</evidence>
<reference evidence="1" key="1">
    <citation type="submission" date="2016-10" db="EMBL/GenBank/DDBJ databases">
        <title>CRISPR-Cas defence system in Roseofilum reptotaenium: evidence of a bacteriophage-cyanobacterium arms race in the coral black band disease.</title>
        <authorList>
            <person name="Buerger P."/>
            <person name="Wood-Charlson E.M."/>
            <person name="Weynberg K.D."/>
            <person name="Willis B."/>
            <person name="Van Oppen M.J."/>
        </authorList>
    </citation>
    <scope>NUCLEOTIDE SEQUENCE [LARGE SCALE GENOMIC DNA]</scope>
    <source>
        <strain evidence="1">AO1-A</strain>
    </source>
</reference>
<organism evidence="1 2">
    <name type="scientific">Roseofilum reptotaenium AO1-A</name>
    <dbReference type="NCBI Taxonomy" id="1925591"/>
    <lineage>
        <taxon>Bacteria</taxon>
        <taxon>Bacillati</taxon>
        <taxon>Cyanobacteriota</taxon>
        <taxon>Cyanophyceae</taxon>
        <taxon>Desertifilales</taxon>
        <taxon>Desertifilaceae</taxon>
        <taxon>Roseofilum</taxon>
    </lineage>
</organism>
<comment type="caution">
    <text evidence="1">The sequence shown here is derived from an EMBL/GenBank/DDBJ whole genome shotgun (WGS) entry which is preliminary data.</text>
</comment>
<dbReference type="STRING" id="1925591.BI308_16745"/>
<sequence>MLQMPGESYRDALSPLTIEEQQLARDLEADVNEIASEPHNYLAYNRLLATVQYLETAFADSGYQVNHYKYRIDDQEFDN</sequence>
<keyword evidence="2" id="KW-1185">Reference proteome</keyword>
<dbReference type="Proteomes" id="UP000183940">
    <property type="component" value="Unassembled WGS sequence"/>
</dbReference>
<accession>A0A1L9QP70</accession>
<name>A0A1L9QP70_9CYAN</name>